<reference evidence="2 3" key="1">
    <citation type="submission" date="2018-06" db="EMBL/GenBank/DDBJ databases">
        <title>Extensive metabolic versatility and redundancy in microbially diverse, dynamic hydrothermal sediments.</title>
        <authorList>
            <person name="Dombrowski N."/>
            <person name="Teske A."/>
            <person name="Baker B.J."/>
        </authorList>
    </citation>
    <scope>NUCLEOTIDE SEQUENCE [LARGE SCALE GENOMIC DNA]</scope>
    <source>
        <strain evidence="2">B66_G16</strain>
    </source>
</reference>
<dbReference type="Gene3D" id="3.30.460.10">
    <property type="entry name" value="Beta Polymerase, domain 2"/>
    <property type="match status" value="1"/>
</dbReference>
<dbReference type="InterPro" id="IPR052548">
    <property type="entry name" value="Type_VII_TA_antitoxin"/>
</dbReference>
<dbReference type="PANTHER" id="PTHR33933">
    <property type="entry name" value="NUCLEOTIDYLTRANSFERASE"/>
    <property type="match status" value="1"/>
</dbReference>
<name>A0A497ENN0_9CREN</name>
<dbReference type="Pfam" id="PF01909">
    <property type="entry name" value="NTP_transf_2"/>
    <property type="match status" value="1"/>
</dbReference>
<feature type="domain" description="Polymerase nucleotidyl transferase" evidence="1">
    <location>
        <begin position="6"/>
        <end position="62"/>
    </location>
</feature>
<dbReference type="EMBL" id="QMQV01000100">
    <property type="protein sequence ID" value="RLE47898.1"/>
    <property type="molecule type" value="Genomic_DNA"/>
</dbReference>
<dbReference type="SUPFAM" id="SSF81301">
    <property type="entry name" value="Nucleotidyltransferase"/>
    <property type="match status" value="1"/>
</dbReference>
<dbReference type="InterPro" id="IPR002934">
    <property type="entry name" value="Polymerase_NTP_transf_dom"/>
</dbReference>
<evidence type="ECO:0000313" key="3">
    <source>
        <dbReference type="Proteomes" id="UP000278475"/>
    </source>
</evidence>
<evidence type="ECO:0000313" key="2">
    <source>
        <dbReference type="EMBL" id="RLE47898.1"/>
    </source>
</evidence>
<proteinExistence type="predicted"/>
<organism evidence="2 3">
    <name type="scientific">Thermoproteota archaeon</name>
    <dbReference type="NCBI Taxonomy" id="2056631"/>
    <lineage>
        <taxon>Archaea</taxon>
        <taxon>Thermoproteota</taxon>
    </lineage>
</organism>
<protein>
    <submittedName>
        <fullName evidence="2">Nucleotidyltransferase domain-containing protein</fullName>
    </submittedName>
</protein>
<evidence type="ECO:0000259" key="1">
    <source>
        <dbReference type="Pfam" id="PF01909"/>
    </source>
</evidence>
<comment type="caution">
    <text evidence="2">The sequence shown here is derived from an EMBL/GenBank/DDBJ whole genome shotgun (WGS) entry which is preliminary data.</text>
</comment>
<dbReference type="GO" id="GO:0016779">
    <property type="term" value="F:nucleotidyltransferase activity"/>
    <property type="evidence" value="ECO:0007669"/>
    <property type="project" value="InterPro"/>
</dbReference>
<dbReference type="CDD" id="cd05403">
    <property type="entry name" value="NT_KNTase_like"/>
    <property type="match status" value="1"/>
</dbReference>
<accession>A0A497ENN0</accession>
<dbReference type="AlphaFoldDB" id="A0A497ENN0"/>
<dbReference type="InterPro" id="IPR043519">
    <property type="entry name" value="NT_sf"/>
</dbReference>
<sequence>MSQELQKAVQALTSSYKIHAIILFGSRARGDHKPWSDYDLLIIGEFDKPFLDRIGDVLKTLEEIKLPIEPFPYTPREAQDMLKKANPTIVNALEEGKPLYTSQTYQKLVKQLQELKRKGLKKTTTTITMPREKES</sequence>
<dbReference type="PANTHER" id="PTHR33933:SF1">
    <property type="entry name" value="PROTEIN ADENYLYLTRANSFERASE MNTA-RELATED"/>
    <property type="match status" value="1"/>
</dbReference>
<gene>
    <name evidence="2" type="ORF">DRJ31_08180</name>
</gene>
<dbReference type="Proteomes" id="UP000278475">
    <property type="component" value="Unassembled WGS sequence"/>
</dbReference>